<accession>A0A4U6XJK0</accession>
<gene>
    <name evidence="2" type="ORF">CTA1_7730</name>
</gene>
<dbReference type="Pfam" id="PF23155">
    <property type="entry name" value="DUF7053"/>
    <property type="match status" value="1"/>
</dbReference>
<evidence type="ECO:0000313" key="3">
    <source>
        <dbReference type="Proteomes" id="UP000310108"/>
    </source>
</evidence>
<dbReference type="PANTHER" id="PTHR38117:SF1">
    <property type="entry name" value="DUF3074 DOMAIN-CONTAINING PROTEIN"/>
    <property type="match status" value="1"/>
</dbReference>
<proteinExistence type="predicted"/>
<reference evidence="2 3" key="1">
    <citation type="journal article" date="2019" name="PLoS ONE">
        <title>Comparative genome analysis indicates high evolutionary potential of pathogenicity genes in Colletotrichum tanaceti.</title>
        <authorList>
            <person name="Lelwala R.V."/>
            <person name="Korhonen P.K."/>
            <person name="Young N.D."/>
            <person name="Scott J.B."/>
            <person name="Ades P.A."/>
            <person name="Gasser R.B."/>
            <person name="Taylor P.W.J."/>
        </authorList>
    </citation>
    <scope>NUCLEOTIDE SEQUENCE [LARGE SCALE GENOMIC DNA]</scope>
    <source>
        <strain evidence="2">BRIP57314</strain>
    </source>
</reference>
<organism evidence="2 3">
    <name type="scientific">Colletotrichum tanaceti</name>
    <dbReference type="NCBI Taxonomy" id="1306861"/>
    <lineage>
        <taxon>Eukaryota</taxon>
        <taxon>Fungi</taxon>
        <taxon>Dikarya</taxon>
        <taxon>Ascomycota</taxon>
        <taxon>Pezizomycotina</taxon>
        <taxon>Sordariomycetes</taxon>
        <taxon>Hypocreomycetidae</taxon>
        <taxon>Glomerellales</taxon>
        <taxon>Glomerellaceae</taxon>
        <taxon>Colletotrichum</taxon>
        <taxon>Colletotrichum destructivum species complex</taxon>
    </lineage>
</organism>
<comment type="caution">
    <text evidence="2">The sequence shown here is derived from an EMBL/GenBank/DDBJ whole genome shotgun (WGS) entry which is preliminary data.</text>
</comment>
<feature type="domain" description="DUF7053" evidence="1">
    <location>
        <begin position="89"/>
        <end position="244"/>
    </location>
</feature>
<dbReference type="InterPro" id="IPR055481">
    <property type="entry name" value="DUF7053"/>
</dbReference>
<name>A0A4U6XJK0_9PEZI</name>
<evidence type="ECO:0000313" key="2">
    <source>
        <dbReference type="EMBL" id="TKW56011.1"/>
    </source>
</evidence>
<evidence type="ECO:0000259" key="1">
    <source>
        <dbReference type="Pfam" id="PF23155"/>
    </source>
</evidence>
<protein>
    <recommendedName>
        <fullName evidence="1">DUF7053 domain-containing protein</fullName>
    </recommendedName>
</protein>
<dbReference type="PANTHER" id="PTHR38117">
    <property type="entry name" value="NACHT AND WD40 DOMAIN PROTEIN"/>
    <property type="match status" value="1"/>
</dbReference>
<keyword evidence="3" id="KW-1185">Reference proteome</keyword>
<sequence length="248" mass="27573">MSSHLSFFVWISTRSRGRSFLLSHQPPKKAVTHLFASPCVLQHSPVCNRTQDTRTEQHVTDCDNCNSITGLDSRPASVNPLPIKIMLNTTVTLTHATPLPAGMSREDAIALIHDAEHHIKCDPMMKDYAKRTPEIPPTVPKDIEPVAGTQCFTVTDSMPSLLPKGIWDRDAVSDYEFTFTKDGSFVRTSCPLDVMLETRWRVKDVAGGGLELEEVVEIKCSRLLASAVKGQCETNWKDFHKKLLGGKT</sequence>
<dbReference type="EMBL" id="PJEX01000079">
    <property type="protein sequence ID" value="TKW56011.1"/>
    <property type="molecule type" value="Genomic_DNA"/>
</dbReference>
<dbReference type="Proteomes" id="UP000310108">
    <property type="component" value="Unassembled WGS sequence"/>
</dbReference>
<dbReference type="OrthoDB" id="4794810at2759"/>
<dbReference type="AlphaFoldDB" id="A0A4U6XJK0"/>
<dbReference type="STRING" id="1306861.A0A4U6XJK0"/>